<organism evidence="12 13">
    <name type="scientific">Microcaecilia unicolor</name>
    <dbReference type="NCBI Taxonomy" id="1415580"/>
    <lineage>
        <taxon>Eukaryota</taxon>
        <taxon>Metazoa</taxon>
        <taxon>Chordata</taxon>
        <taxon>Craniata</taxon>
        <taxon>Vertebrata</taxon>
        <taxon>Euteleostomi</taxon>
        <taxon>Amphibia</taxon>
        <taxon>Gymnophiona</taxon>
        <taxon>Siphonopidae</taxon>
        <taxon>Microcaecilia</taxon>
    </lineage>
</organism>
<evidence type="ECO:0000256" key="7">
    <source>
        <dbReference type="ARBA" id="ARBA00040154"/>
    </source>
</evidence>
<dbReference type="SUPFAM" id="SSF50978">
    <property type="entry name" value="WD40 repeat-like"/>
    <property type="match status" value="2"/>
</dbReference>
<comment type="subcellular location">
    <subcellularLocation>
        <location evidence="1">Cytoplasm</location>
    </subcellularLocation>
</comment>
<comment type="subunit">
    <text evidence="10">Interacts with FTSJ1; the interaction is direct, and required for 2'-O-methylation of position 34 in substrate tRNAs. Interacts with IRS4. Interacts with STK11/LKB1.</text>
</comment>
<dbReference type="AlphaFoldDB" id="A0A6P7YGB6"/>
<keyword evidence="2" id="KW-0963">Cytoplasm</keyword>
<dbReference type="GO" id="GO:0030488">
    <property type="term" value="P:tRNA methylation"/>
    <property type="evidence" value="ECO:0007669"/>
    <property type="project" value="TreeGrafter"/>
</dbReference>
<dbReference type="InterPro" id="IPR051973">
    <property type="entry name" value="tRNA_Anticodon_Mtase-Reg"/>
</dbReference>
<evidence type="ECO:0000256" key="11">
    <source>
        <dbReference type="PROSITE-ProRule" id="PRU00221"/>
    </source>
</evidence>
<feature type="repeat" description="WD" evidence="11">
    <location>
        <begin position="201"/>
        <end position="242"/>
    </location>
</feature>
<dbReference type="FunCoup" id="A0A6P7YGB6">
    <property type="interactions" value="2297"/>
</dbReference>
<protein>
    <recommendedName>
        <fullName evidence="7">tRNA (34-2'-O)-methyltransferase regulator WDR6</fullName>
    </recommendedName>
    <alternativeName>
        <fullName evidence="8">WD repeat-containing protein 6</fullName>
    </alternativeName>
</protein>
<keyword evidence="3 11" id="KW-0853">WD repeat</keyword>
<dbReference type="PANTHER" id="PTHR14344:SF3">
    <property type="entry name" value="WD REPEAT-CONTAINING PROTEIN 6"/>
    <property type="match status" value="1"/>
</dbReference>
<reference evidence="13" key="1">
    <citation type="submission" date="2025-08" db="UniProtKB">
        <authorList>
            <consortium name="RefSeq"/>
        </authorList>
    </citation>
    <scope>IDENTIFICATION</scope>
</reference>
<dbReference type="GeneID" id="115472142"/>
<keyword evidence="4" id="KW-0819">tRNA processing</keyword>
<evidence type="ECO:0000313" key="13">
    <source>
        <dbReference type="RefSeq" id="XP_030062140.1"/>
    </source>
</evidence>
<evidence type="ECO:0000256" key="9">
    <source>
        <dbReference type="ARBA" id="ARBA00045751"/>
    </source>
</evidence>
<evidence type="ECO:0000256" key="10">
    <source>
        <dbReference type="ARBA" id="ARBA00047056"/>
    </source>
</evidence>
<dbReference type="SMART" id="SM00320">
    <property type="entry name" value="WD40"/>
    <property type="match status" value="11"/>
</dbReference>
<dbReference type="InterPro" id="IPR036322">
    <property type="entry name" value="WD40_repeat_dom_sf"/>
</dbReference>
<proteinExistence type="inferred from homology"/>
<evidence type="ECO:0000256" key="6">
    <source>
        <dbReference type="ARBA" id="ARBA00038255"/>
    </source>
</evidence>
<gene>
    <name evidence="13" type="primary">WDR6</name>
</gene>
<evidence type="ECO:0000256" key="5">
    <source>
        <dbReference type="ARBA" id="ARBA00022737"/>
    </source>
</evidence>
<evidence type="ECO:0000256" key="1">
    <source>
        <dbReference type="ARBA" id="ARBA00004496"/>
    </source>
</evidence>
<keyword evidence="12" id="KW-1185">Reference proteome</keyword>
<dbReference type="PROSITE" id="PS50294">
    <property type="entry name" value="WD_REPEATS_REGION"/>
    <property type="match status" value="1"/>
</dbReference>
<name>A0A6P7YGB6_9AMPH</name>
<evidence type="ECO:0000256" key="8">
    <source>
        <dbReference type="ARBA" id="ARBA00041816"/>
    </source>
</evidence>
<dbReference type="Proteomes" id="UP000515156">
    <property type="component" value="Chromosome 6"/>
</dbReference>
<evidence type="ECO:0000256" key="2">
    <source>
        <dbReference type="ARBA" id="ARBA00022490"/>
    </source>
</evidence>
<dbReference type="InterPro" id="IPR001680">
    <property type="entry name" value="WD40_rpt"/>
</dbReference>
<sequence length="1116" mass="123981">MSMHSVLLLAPITALEFVGDYLLSGEGPNLTVHTLKHESMCAVNHLQDLLRNYRIHGIKQCGSPCPGNEMTVLAVFGGKGLIILQFITFDDDKVKLIEMCQFQELHDWIWDLQWLKDSLEIPSSIALALGHNSVVLYDFLTQRTLKEVHCEEKCILYSAHFVGDYWDELTLVAGTVFNQLVIWQMASPIGDEGRIKPRCRISGHGGVIFSIFYLENKGILASASDDRSLRLWSVGDLKLIENPVHCSLVLYGHQSRVWSVRLLSDCIISIGEDSACIIWNYSGDVVHHFRGHKGCSIRAVAVHETNGWVVTGGADCGIRLWKINGNKSDGSCLLQLNFSAGSRQGTPKAVTLVDTSCLLIMTDTGGLYTYDLTCKHWKFVLEDPDFQSYSLLKVVKLANNCAICSIGNITGHIKLFTLCHPEEAKDLRLHEGKVHNLSWVLSDGQTSDLCNLFSSGPDGIMVWLEIFCSSGQIKCITQKRHYCLPLCKQRWHTSIVFLPKEELIVVGDRRGSLLLYSWVTVQNVVTIKAPGGETFTENNSVCHSLESASICDRETSYPGQKLHAEGPNSILFGIHGKLGVTSVSHHDGLLYSTGRDGCYCQLRVDSGQLKVLRKQKPCKGMDWVEKLYFTPDNDLLVMGFHSTNFVLWNSRTNEKLLCVPCGGGHRSWSYDCSLSTKIFTYIKSGDTFIYQNKSTDKSHYVLKDSLHGRELTSVRHIGKIQTNETLNILLTGSEDTTVNILAFNGSSNTVFPLTTISGHLSSVRALAFLRISNKDLENSTMSTVFFSAGGRAEIECYRLLISHECNTSGIRCQVIHVASHRLDEHWDHMKNKHKIVKMDPETRYMSIVVVNERLDLDSGQLISCLFLAAACSDGCVRLFLMSEHSQRLLLIAESFHHQHCVLKVETFTHRFAAGSRSVFLCSVATDGSLAFWDITPTVDFAKSSLELTDGEVQPTNLGIPALIVQVHQSGINSLHVEKNSDGHYLVASGGDDNSIHICVISTEVTPGNVASSELGRTARYQQNCSSCIRLLKKFVVLSAHSAPITGLRILHPELLVSVSVDQRLTLWRLGDNGLQFLCSKFCHVADVAELDCWADSELAHYTVLCGQGLQIIKCVI</sequence>
<evidence type="ECO:0000256" key="4">
    <source>
        <dbReference type="ARBA" id="ARBA00022694"/>
    </source>
</evidence>
<dbReference type="RefSeq" id="XP_030062140.1">
    <property type="nucleotide sequence ID" value="XM_030206280.1"/>
</dbReference>
<comment type="function">
    <text evidence="9">Together with methyltransferase FTSJ1, methylates the 2'-O-ribose of nucleotides at position 34 of the tRNA anticodon loop of substrate tRNAs. Required for the correct positioning of the substrate tRNA for methylation. Required to suppress amino acid starvation-induced autophagy. Enhances the STK11/LKB1-induced cell growth suppression activity.</text>
</comment>
<dbReference type="PANTHER" id="PTHR14344">
    <property type="entry name" value="WD REPEAT PROTEIN"/>
    <property type="match status" value="1"/>
</dbReference>
<evidence type="ECO:0000256" key="3">
    <source>
        <dbReference type="ARBA" id="ARBA00022574"/>
    </source>
</evidence>
<dbReference type="KEGG" id="muo:115472142"/>
<comment type="similarity">
    <text evidence="6">Belongs to the WD repeat WDR6 family.</text>
</comment>
<dbReference type="InParanoid" id="A0A6P7YGB6"/>
<dbReference type="InterPro" id="IPR015943">
    <property type="entry name" value="WD40/YVTN_repeat-like_dom_sf"/>
</dbReference>
<dbReference type="CTD" id="11180"/>
<dbReference type="GO" id="GO:0005737">
    <property type="term" value="C:cytoplasm"/>
    <property type="evidence" value="ECO:0007669"/>
    <property type="project" value="UniProtKB-SubCell"/>
</dbReference>
<dbReference type="Gene3D" id="2.130.10.10">
    <property type="entry name" value="YVTN repeat-like/Quinoprotein amine dehydrogenase"/>
    <property type="match status" value="4"/>
</dbReference>
<dbReference type="Pfam" id="PF00400">
    <property type="entry name" value="WD40"/>
    <property type="match status" value="3"/>
</dbReference>
<keyword evidence="5" id="KW-0677">Repeat</keyword>
<dbReference type="PROSITE" id="PS50082">
    <property type="entry name" value="WD_REPEATS_2"/>
    <property type="match status" value="1"/>
</dbReference>
<evidence type="ECO:0000313" key="12">
    <source>
        <dbReference type="Proteomes" id="UP000515156"/>
    </source>
</evidence>
<accession>A0A6P7YGB6</accession>
<dbReference type="OrthoDB" id="5594999at2759"/>